<evidence type="ECO:0000256" key="1">
    <source>
        <dbReference type="SAM" id="SignalP"/>
    </source>
</evidence>
<comment type="caution">
    <text evidence="2">The sequence shown here is derived from an EMBL/GenBank/DDBJ whole genome shotgun (WGS) entry which is preliminary data.</text>
</comment>
<evidence type="ECO:0000313" key="3">
    <source>
        <dbReference type="Proteomes" id="UP000244906"/>
    </source>
</evidence>
<dbReference type="RefSeq" id="WP_116689222.1">
    <property type="nucleotide sequence ID" value="NZ_CAWNYD010000017.1"/>
</dbReference>
<keyword evidence="1" id="KW-0732">Signal</keyword>
<gene>
    <name evidence="2" type="ORF">DC094_21705</name>
</gene>
<protein>
    <recommendedName>
        <fullName evidence="4">Outer membrane protein beta-barrel domain-containing protein</fullName>
    </recommendedName>
</protein>
<feature type="chain" id="PRO_5016108900" description="Outer membrane protein beta-barrel domain-containing protein" evidence="1">
    <location>
        <begin position="23"/>
        <end position="196"/>
    </location>
</feature>
<reference evidence="2 3" key="1">
    <citation type="submission" date="2018-04" db="EMBL/GenBank/DDBJ databases">
        <title>Thalassorhabdus spongiae gen. nov., sp. nov., isolated from a marine sponge in South-West Iceland.</title>
        <authorList>
            <person name="Knobloch S."/>
            <person name="Daussin A."/>
            <person name="Johannsson R."/>
            <person name="Marteinsson V.T."/>
        </authorList>
    </citation>
    <scope>NUCLEOTIDE SEQUENCE [LARGE SCALE GENOMIC DNA]</scope>
    <source>
        <strain evidence="2 3">Hp12</strain>
    </source>
</reference>
<organism evidence="2 3">
    <name type="scientific">Pelagibaculum spongiae</name>
    <dbReference type="NCBI Taxonomy" id="2080658"/>
    <lineage>
        <taxon>Bacteria</taxon>
        <taxon>Pseudomonadati</taxon>
        <taxon>Pseudomonadota</taxon>
        <taxon>Gammaproteobacteria</taxon>
        <taxon>Oceanospirillales</taxon>
        <taxon>Pelagibaculum</taxon>
    </lineage>
</organism>
<name>A0A2V1GQ11_9GAMM</name>
<keyword evidence="3" id="KW-1185">Reference proteome</keyword>
<dbReference type="OrthoDB" id="9150045at2"/>
<feature type="signal peptide" evidence="1">
    <location>
        <begin position="1"/>
        <end position="22"/>
    </location>
</feature>
<sequence>MMLRLCLLFVSLLTVTITTAVKAESYQLDVPAYNWHLSAGYAGYRTVGFDSTAGAQFTLGYRLDSSLELELTTGFVTLTDENYRQGVPAPSLILEGGEQTLVWSELMFSDSFLQGQWQFSKNTYINTGLFWQFGAGITHFSDEYYPTLVLGGGIRIPYDRYRLELAIKDHIFKFEKIGETSYGNNMQLVVALGISF</sequence>
<dbReference type="EMBL" id="QDDL01000017">
    <property type="protein sequence ID" value="PVZ62985.1"/>
    <property type="molecule type" value="Genomic_DNA"/>
</dbReference>
<dbReference type="AlphaFoldDB" id="A0A2V1GQ11"/>
<evidence type="ECO:0008006" key="4">
    <source>
        <dbReference type="Google" id="ProtNLM"/>
    </source>
</evidence>
<accession>A0A2V1GQ11</accession>
<dbReference type="Proteomes" id="UP000244906">
    <property type="component" value="Unassembled WGS sequence"/>
</dbReference>
<proteinExistence type="predicted"/>
<evidence type="ECO:0000313" key="2">
    <source>
        <dbReference type="EMBL" id="PVZ62985.1"/>
    </source>
</evidence>